<dbReference type="InterPro" id="IPR054585">
    <property type="entry name" value="NDH2-like_C"/>
</dbReference>
<dbReference type="PANTHER" id="PTHR43706:SF13">
    <property type="entry name" value="NADH DEHYDROGENASE-RELATED"/>
    <property type="match status" value="1"/>
</dbReference>
<evidence type="ECO:0000256" key="2">
    <source>
        <dbReference type="ARBA" id="ARBA00022630"/>
    </source>
</evidence>
<dbReference type="RefSeq" id="XP_018275109.1">
    <property type="nucleotide sequence ID" value="XM_018421600.1"/>
</dbReference>
<evidence type="ECO:0000256" key="6">
    <source>
        <dbReference type="SAM" id="MobiDB-lite"/>
    </source>
</evidence>
<evidence type="ECO:0000259" key="7">
    <source>
        <dbReference type="Pfam" id="PF07992"/>
    </source>
</evidence>
<dbReference type="Gene3D" id="3.50.50.100">
    <property type="match status" value="1"/>
</dbReference>
<comment type="similarity">
    <text evidence="1">Belongs to the NADH dehydrogenase family.</text>
</comment>
<reference evidence="9 10" key="1">
    <citation type="submission" date="2015-03" db="EMBL/GenBank/DDBJ databases">
        <title>Genomics and transcriptomics of the oil-accumulating basidiomycete yeast T. oleaginosus allow insights into substrate utilization and the diverse evolutionary trajectories of mating systems in fungi.</title>
        <authorList>
            <consortium name="DOE Joint Genome Institute"/>
            <person name="Kourist R."/>
            <person name="Kracht O."/>
            <person name="Bracharz F."/>
            <person name="Lipzen A."/>
            <person name="Nolan M."/>
            <person name="Ohm R."/>
            <person name="Grigoriev I."/>
            <person name="Sun S."/>
            <person name="Heitman J."/>
            <person name="Bruck T."/>
            <person name="Nowrousian M."/>
        </authorList>
    </citation>
    <scope>NUCLEOTIDE SEQUENCE [LARGE SCALE GENOMIC DNA]</scope>
    <source>
        <strain evidence="9 10">IBC0246</strain>
    </source>
</reference>
<keyword evidence="2" id="KW-0285">Flavoprotein</keyword>
<dbReference type="AlphaFoldDB" id="A0A0J0XC16"/>
<evidence type="ECO:0000256" key="5">
    <source>
        <dbReference type="ARBA" id="ARBA00023027"/>
    </source>
</evidence>
<keyword evidence="3" id="KW-0274">FAD</keyword>
<dbReference type="PRINTS" id="PR00411">
    <property type="entry name" value="PNDRDTASEI"/>
</dbReference>
<keyword evidence="4" id="KW-0560">Oxidoreductase</keyword>
<feature type="region of interest" description="Disordered" evidence="6">
    <location>
        <begin position="121"/>
        <end position="148"/>
    </location>
</feature>
<keyword evidence="5" id="KW-0520">NAD</keyword>
<evidence type="ECO:0000259" key="8">
    <source>
        <dbReference type="Pfam" id="PF22366"/>
    </source>
</evidence>
<dbReference type="Proteomes" id="UP000053611">
    <property type="component" value="Unassembled WGS sequence"/>
</dbReference>
<dbReference type="PRINTS" id="PR00368">
    <property type="entry name" value="FADPNR"/>
</dbReference>
<dbReference type="STRING" id="879819.A0A0J0XC16"/>
<dbReference type="InterPro" id="IPR036188">
    <property type="entry name" value="FAD/NAD-bd_sf"/>
</dbReference>
<accession>A0A0J0XC16</accession>
<evidence type="ECO:0000313" key="10">
    <source>
        <dbReference type="Proteomes" id="UP000053611"/>
    </source>
</evidence>
<feature type="compositionally biased region" description="Low complexity" evidence="6">
    <location>
        <begin position="125"/>
        <end position="138"/>
    </location>
</feature>
<feature type="domain" description="FAD/NAD(P)-binding" evidence="7">
    <location>
        <begin position="32"/>
        <end position="391"/>
    </location>
</feature>
<dbReference type="InterPro" id="IPR045024">
    <property type="entry name" value="NDH-2"/>
</dbReference>
<dbReference type="OrthoDB" id="9992747at2759"/>
<keyword evidence="10" id="KW-1185">Reference proteome</keyword>
<dbReference type="GeneID" id="28982203"/>
<evidence type="ECO:0000256" key="3">
    <source>
        <dbReference type="ARBA" id="ARBA00022827"/>
    </source>
</evidence>
<gene>
    <name evidence="9" type="ORF">CC85DRAFT_280873</name>
</gene>
<dbReference type="InterPro" id="IPR023753">
    <property type="entry name" value="FAD/NAD-binding_dom"/>
</dbReference>
<dbReference type="EMBL" id="KQ087294">
    <property type="protein sequence ID" value="KLT38618.1"/>
    <property type="molecule type" value="Genomic_DNA"/>
</dbReference>
<dbReference type="Pfam" id="PF07992">
    <property type="entry name" value="Pyr_redox_2"/>
    <property type="match status" value="1"/>
</dbReference>
<evidence type="ECO:0000256" key="1">
    <source>
        <dbReference type="ARBA" id="ARBA00005272"/>
    </source>
</evidence>
<name>A0A0J0XC16_9TREE</name>
<dbReference type="SUPFAM" id="SSF51905">
    <property type="entry name" value="FAD/NAD(P)-binding domain"/>
    <property type="match status" value="1"/>
</dbReference>
<feature type="domain" description="External alternative NADH-ubiquinone oxidoreductase-like C-terminal" evidence="8">
    <location>
        <begin position="419"/>
        <end position="484"/>
    </location>
</feature>
<organism evidence="9 10">
    <name type="scientific">Cutaneotrichosporon oleaginosum</name>
    <dbReference type="NCBI Taxonomy" id="879819"/>
    <lineage>
        <taxon>Eukaryota</taxon>
        <taxon>Fungi</taxon>
        <taxon>Dikarya</taxon>
        <taxon>Basidiomycota</taxon>
        <taxon>Agaricomycotina</taxon>
        <taxon>Tremellomycetes</taxon>
        <taxon>Trichosporonales</taxon>
        <taxon>Trichosporonaceae</taxon>
        <taxon>Cutaneotrichosporon</taxon>
    </lineage>
</organism>
<sequence length="488" mass="53512">MLSRISLPLARAARTPARTFASSASIAKDKQRLVILGSGWGGYNLARKADKSLYDVTVISPNSYFSFTPFLASTCVGTLEFRCATEPVRRLKHVSYAQGWAHSVDIAERCVRVVPALPPLHPDEGGSSASTVASGSSGAERHAPASPGDAYTLPFDKLVIATGCRSASFGTPGVKEHAHFLKDVREARAIRFALLENLEMASEPGISDAERRRLLSMRVVGGGPTGVEFAAELHDFVTQDVYRLYPHLRGLVRITLYDLAPGILQSFDHSLRAYAERKFARQGVEVRGNSRIVSVSKEYLEIAPKDGDGEPERVPYGLLVWNTGLQANPFIEALPGLDKDPKTKSLKVDPHLRVCDTSGTPLDGIFAIGDNATPNDGHRLPATAQVASQMAGHMAKTLKLVGRGARIENTPAFRWKDHGSMVFIGDYRAMVDRSKSRDDGPRARLSGFVAWIVWRSYYATLAMGWRNKILIPVYWTLALFFGRDVTNF</sequence>
<dbReference type="GO" id="GO:0005739">
    <property type="term" value="C:mitochondrion"/>
    <property type="evidence" value="ECO:0007669"/>
    <property type="project" value="UniProtKB-ARBA"/>
</dbReference>
<protein>
    <submittedName>
        <fullName evidence="9">FAD/NAD(P)-binding domain-containing protein</fullName>
    </submittedName>
</protein>
<evidence type="ECO:0000256" key="4">
    <source>
        <dbReference type="ARBA" id="ARBA00023002"/>
    </source>
</evidence>
<dbReference type="GO" id="GO:0003954">
    <property type="term" value="F:NADH dehydrogenase activity"/>
    <property type="evidence" value="ECO:0007669"/>
    <property type="project" value="InterPro"/>
</dbReference>
<proteinExistence type="inferred from homology"/>
<dbReference type="PANTHER" id="PTHR43706">
    <property type="entry name" value="NADH DEHYDROGENASE"/>
    <property type="match status" value="1"/>
</dbReference>
<dbReference type="Pfam" id="PF22366">
    <property type="entry name" value="NDH2_C"/>
    <property type="match status" value="1"/>
</dbReference>
<evidence type="ECO:0000313" key="9">
    <source>
        <dbReference type="EMBL" id="KLT38618.1"/>
    </source>
</evidence>